<organism evidence="2 3">
    <name type="scientific">Desulfitobacterium metallireducens DSM 15288</name>
    <dbReference type="NCBI Taxonomy" id="871968"/>
    <lineage>
        <taxon>Bacteria</taxon>
        <taxon>Bacillati</taxon>
        <taxon>Bacillota</taxon>
        <taxon>Clostridia</taxon>
        <taxon>Eubacteriales</taxon>
        <taxon>Desulfitobacteriaceae</taxon>
        <taxon>Desulfitobacterium</taxon>
    </lineage>
</organism>
<dbReference type="HOGENOM" id="CLU_138961_0_0_9"/>
<sequence>MIFCPSGTTGTGSLNGGVTEFCPSPENPARYFTQIIVNGNLVIPPQKPPKSHIVKVTHQVALRDVEVLPVILPGSTTPAGFKIVVSGTLTLYIQYVADVPDQKVHVVHYELPFNGLIMRDCALNTSVFLIPPGDPILPDNFVAHVCVEKLRITQIDSRTLSKEIVLMLWVEQKQP</sequence>
<dbReference type="RefSeq" id="WP_006717520.1">
    <property type="nucleotide sequence ID" value="NZ_CP007032.1"/>
</dbReference>
<proteinExistence type="predicted"/>
<protein>
    <recommendedName>
        <fullName evidence="1">SipL SPOCS domain-containing protein</fullName>
    </recommendedName>
</protein>
<name>W0EHA5_9FIRM</name>
<dbReference type="OrthoDB" id="1756731at2"/>
<dbReference type="EMBL" id="CP007032">
    <property type="protein sequence ID" value="AHF08451.1"/>
    <property type="molecule type" value="Genomic_DNA"/>
</dbReference>
<evidence type="ECO:0000313" key="2">
    <source>
        <dbReference type="EMBL" id="AHF08451.1"/>
    </source>
</evidence>
<reference evidence="2 3" key="1">
    <citation type="submission" date="2013-12" db="EMBL/GenBank/DDBJ databases">
        <authorList>
            <consortium name="DOE Joint Genome Institute"/>
            <person name="Smidt H."/>
            <person name="Huntemann M."/>
            <person name="Han J."/>
            <person name="Chen A."/>
            <person name="Kyrpides N."/>
            <person name="Mavromatis K."/>
            <person name="Markowitz V."/>
            <person name="Palaniappan K."/>
            <person name="Ivanova N."/>
            <person name="Schaumberg A."/>
            <person name="Pati A."/>
            <person name="Liolios K."/>
            <person name="Nordberg H.P."/>
            <person name="Cantor M.N."/>
            <person name="Hua S.X."/>
            <person name="Woyke T."/>
        </authorList>
    </citation>
    <scope>NUCLEOTIDE SEQUENCE [LARGE SCALE GENOMIC DNA]</scope>
    <source>
        <strain evidence="3">DSM 15288</strain>
    </source>
</reference>
<feature type="domain" description="SipL SPOCS" evidence="1">
    <location>
        <begin position="52"/>
        <end position="117"/>
    </location>
</feature>
<dbReference type="Pfam" id="PF12673">
    <property type="entry name" value="SipL"/>
    <property type="match status" value="1"/>
</dbReference>
<dbReference type="eggNOG" id="ENOG503450F">
    <property type="taxonomic scope" value="Bacteria"/>
</dbReference>
<keyword evidence="3" id="KW-1185">Reference proteome</keyword>
<dbReference type="STRING" id="871968.DESME_03055"/>
<evidence type="ECO:0000259" key="1">
    <source>
        <dbReference type="Pfam" id="PF12673"/>
    </source>
</evidence>
<gene>
    <name evidence="2" type="ORF">DESME_03055</name>
</gene>
<dbReference type="KEGG" id="dmt:DESME_03055"/>
<evidence type="ECO:0000313" key="3">
    <source>
        <dbReference type="Proteomes" id="UP000010847"/>
    </source>
</evidence>
<dbReference type="InterPro" id="IPR024300">
    <property type="entry name" value="SipL_SPOCS_dom"/>
</dbReference>
<accession>W0EHA5</accession>
<dbReference type="Proteomes" id="UP000010847">
    <property type="component" value="Chromosome"/>
</dbReference>
<dbReference type="AlphaFoldDB" id="W0EHA5"/>